<gene>
    <name evidence="11" type="ORF">CMV30_07325</name>
</gene>
<dbReference type="PROSITE" id="PS00211">
    <property type="entry name" value="ABC_TRANSPORTER_1"/>
    <property type="match status" value="1"/>
</dbReference>
<proteinExistence type="predicted"/>
<dbReference type="SUPFAM" id="SSF52540">
    <property type="entry name" value="P-loop containing nucleoside triphosphate hydrolases"/>
    <property type="match status" value="2"/>
</dbReference>
<dbReference type="GO" id="GO:0005524">
    <property type="term" value="F:ATP binding"/>
    <property type="evidence" value="ECO:0007669"/>
    <property type="project" value="UniProtKB-KW"/>
</dbReference>
<comment type="subcellular location">
    <subcellularLocation>
        <location evidence="1">Cell membrane</location>
        <topology evidence="1">Peripheral membrane protein</topology>
    </subcellularLocation>
</comment>
<dbReference type="SMART" id="SM00382">
    <property type="entry name" value="AAA"/>
    <property type="match status" value="2"/>
</dbReference>
<dbReference type="EMBL" id="CP023344">
    <property type="protein sequence ID" value="ATC63777.1"/>
    <property type="molecule type" value="Genomic_DNA"/>
</dbReference>
<evidence type="ECO:0000256" key="5">
    <source>
        <dbReference type="ARBA" id="ARBA00022737"/>
    </source>
</evidence>
<dbReference type="Pfam" id="PF00005">
    <property type="entry name" value="ABC_tran"/>
    <property type="match status" value="2"/>
</dbReference>
<reference evidence="11 12" key="1">
    <citation type="submission" date="2017-09" db="EMBL/GenBank/DDBJ databases">
        <title>Complete genome sequence of Verrucomicrobial strain HZ-65, isolated from freshwater.</title>
        <authorList>
            <person name="Choi A."/>
        </authorList>
    </citation>
    <scope>NUCLEOTIDE SEQUENCE [LARGE SCALE GENOMIC DNA]</scope>
    <source>
        <strain evidence="11 12">HZ-65</strain>
    </source>
</reference>
<keyword evidence="6" id="KW-0547">Nucleotide-binding</keyword>
<dbReference type="InterPro" id="IPR017871">
    <property type="entry name" value="ABC_transporter-like_CS"/>
</dbReference>
<keyword evidence="5" id="KW-0677">Repeat</keyword>
<evidence type="ECO:0000256" key="3">
    <source>
        <dbReference type="ARBA" id="ARBA00022475"/>
    </source>
</evidence>
<dbReference type="CDD" id="cd03216">
    <property type="entry name" value="ABC_Carb_Monos_I"/>
    <property type="match status" value="1"/>
</dbReference>
<dbReference type="PANTHER" id="PTHR43790:SF9">
    <property type="entry name" value="GALACTOFURANOSE TRANSPORTER ATP-BINDING PROTEIN YTFR"/>
    <property type="match status" value="1"/>
</dbReference>
<accession>A0A290Q677</accession>
<sequence>MLLETRNLTKRFPGVVALKNVCFGLKAGEIHALCGENGAGKSTLIKLLSGIHPHGSYEGELLVDGSVAEFKSIRDSEAQGIAVITQEFALVDELSVAENIFLGREPRLGWRIDWHKLRRRSAELLAEFGLPLSPDTLVGDLGVGHKQLVEIVRAMDKKSRVLVLDEPTAALTEQEVAVLLKHLRRLRSQGTACIYISHKLDEVFAICDRITVLRDGASITTLTTREATIPQVIKNMVGREITDLFPRKPSTTDRSAEKPVLTVRGLDVAPDKGTKAFLRGLDFELRPGEVLGFGGLMGAGRTELLMHIFGAWGSRICGDVSLRGEDYAKPQPRDSIRRGLVLVSEDRKRYGLVLGQDIGFNFSLSSLKSFSGFGGRIDTSAEYARNQHFFDSLRVKAPNQQARAGGLSGGNQQKIVIGKALMTEPTVVMLDEPTRGIDVGAKLEVYELINRLTAEGKAVILVSSELPELMGMSDRIIMLCEGKIGGVFNRAEFTQEKLLAAAMGKSSSAAA</sequence>
<dbReference type="InterPro" id="IPR027417">
    <property type="entry name" value="P-loop_NTPase"/>
</dbReference>
<evidence type="ECO:0000259" key="10">
    <source>
        <dbReference type="PROSITE" id="PS50893"/>
    </source>
</evidence>
<dbReference type="FunFam" id="3.40.50.300:FF:000127">
    <property type="entry name" value="Ribose import ATP-binding protein RbsA"/>
    <property type="match status" value="1"/>
</dbReference>
<dbReference type="GO" id="GO:0005886">
    <property type="term" value="C:plasma membrane"/>
    <property type="evidence" value="ECO:0007669"/>
    <property type="project" value="UniProtKB-SubCell"/>
</dbReference>
<dbReference type="InterPro" id="IPR003593">
    <property type="entry name" value="AAA+_ATPase"/>
</dbReference>
<dbReference type="CDD" id="cd03215">
    <property type="entry name" value="ABC_Carb_Monos_II"/>
    <property type="match status" value="1"/>
</dbReference>
<evidence type="ECO:0000256" key="8">
    <source>
        <dbReference type="ARBA" id="ARBA00022967"/>
    </source>
</evidence>
<keyword evidence="3" id="KW-1003">Cell membrane</keyword>
<evidence type="ECO:0000313" key="11">
    <source>
        <dbReference type="EMBL" id="ATC63777.1"/>
    </source>
</evidence>
<dbReference type="KEGG" id="vbh:CMV30_07325"/>
<protein>
    <submittedName>
        <fullName evidence="11">D-xylose ABC transporter ATP-binding protein</fullName>
    </submittedName>
</protein>
<dbReference type="Gene3D" id="3.40.50.300">
    <property type="entry name" value="P-loop containing nucleotide triphosphate hydrolases"/>
    <property type="match status" value="2"/>
</dbReference>
<dbReference type="RefSeq" id="WP_096055409.1">
    <property type="nucleotide sequence ID" value="NZ_CP023344.1"/>
</dbReference>
<dbReference type="AlphaFoldDB" id="A0A290Q677"/>
<dbReference type="OrthoDB" id="9766104at2"/>
<dbReference type="InterPro" id="IPR050107">
    <property type="entry name" value="ABC_carbohydrate_import_ATPase"/>
</dbReference>
<organism evidence="11 12">
    <name type="scientific">Nibricoccus aquaticus</name>
    <dbReference type="NCBI Taxonomy" id="2576891"/>
    <lineage>
        <taxon>Bacteria</taxon>
        <taxon>Pseudomonadati</taxon>
        <taxon>Verrucomicrobiota</taxon>
        <taxon>Opitutia</taxon>
        <taxon>Opitutales</taxon>
        <taxon>Opitutaceae</taxon>
        <taxon>Nibricoccus</taxon>
    </lineage>
</organism>
<evidence type="ECO:0000256" key="6">
    <source>
        <dbReference type="ARBA" id="ARBA00022741"/>
    </source>
</evidence>
<keyword evidence="4" id="KW-0762">Sugar transport</keyword>
<keyword evidence="2" id="KW-0813">Transport</keyword>
<keyword evidence="12" id="KW-1185">Reference proteome</keyword>
<dbReference type="GO" id="GO:0016887">
    <property type="term" value="F:ATP hydrolysis activity"/>
    <property type="evidence" value="ECO:0007669"/>
    <property type="project" value="InterPro"/>
</dbReference>
<dbReference type="PANTHER" id="PTHR43790">
    <property type="entry name" value="CARBOHYDRATE TRANSPORT ATP-BINDING PROTEIN MG119-RELATED"/>
    <property type="match status" value="1"/>
</dbReference>
<evidence type="ECO:0000256" key="2">
    <source>
        <dbReference type="ARBA" id="ARBA00022448"/>
    </source>
</evidence>
<dbReference type="PROSITE" id="PS50893">
    <property type="entry name" value="ABC_TRANSPORTER_2"/>
    <property type="match status" value="2"/>
</dbReference>
<name>A0A290Q677_9BACT</name>
<evidence type="ECO:0000313" key="12">
    <source>
        <dbReference type="Proteomes" id="UP000217265"/>
    </source>
</evidence>
<dbReference type="Proteomes" id="UP000217265">
    <property type="component" value="Chromosome"/>
</dbReference>
<feature type="domain" description="ABC transporter" evidence="10">
    <location>
        <begin position="3"/>
        <end position="240"/>
    </location>
</feature>
<evidence type="ECO:0000256" key="9">
    <source>
        <dbReference type="ARBA" id="ARBA00023136"/>
    </source>
</evidence>
<keyword evidence="9" id="KW-0472">Membrane</keyword>
<feature type="domain" description="ABC transporter" evidence="10">
    <location>
        <begin position="263"/>
        <end position="506"/>
    </location>
</feature>
<evidence type="ECO:0000256" key="1">
    <source>
        <dbReference type="ARBA" id="ARBA00004202"/>
    </source>
</evidence>
<keyword evidence="7 11" id="KW-0067">ATP-binding</keyword>
<dbReference type="InterPro" id="IPR003439">
    <property type="entry name" value="ABC_transporter-like_ATP-bd"/>
</dbReference>
<keyword evidence="8" id="KW-1278">Translocase</keyword>
<evidence type="ECO:0000256" key="4">
    <source>
        <dbReference type="ARBA" id="ARBA00022597"/>
    </source>
</evidence>
<evidence type="ECO:0000256" key="7">
    <source>
        <dbReference type="ARBA" id="ARBA00022840"/>
    </source>
</evidence>